<keyword evidence="2" id="KW-1185">Reference proteome</keyword>
<dbReference type="CDD" id="cd07821">
    <property type="entry name" value="PYR_PYL_RCAR_like"/>
    <property type="match status" value="1"/>
</dbReference>
<comment type="caution">
    <text evidence="1">The sequence shown here is derived from an EMBL/GenBank/DDBJ whole genome shotgun (WGS) entry which is preliminary data.</text>
</comment>
<organism evidence="1 2">
    <name type="scientific">Thauera sinica</name>
    <dbReference type="NCBI Taxonomy" id="2665146"/>
    <lineage>
        <taxon>Bacteria</taxon>
        <taxon>Pseudomonadati</taxon>
        <taxon>Pseudomonadota</taxon>
        <taxon>Betaproteobacteria</taxon>
        <taxon>Rhodocyclales</taxon>
        <taxon>Zoogloeaceae</taxon>
        <taxon>Thauera</taxon>
    </lineage>
</organism>
<dbReference type="PANTHER" id="PTHR39332">
    <property type="entry name" value="BLL4707 PROTEIN"/>
    <property type="match status" value="1"/>
</dbReference>
<sequence length="164" mass="17430">GGAPAHGPARLKIEHSVDIQAPADKVWARIGDFQDMSWHPAVAGTRGSGGNAPQATRLLTLKGDGKATIEEALNKYSAENMSYMYKITNVDVAVLPVTNYASTITVTPTGPASSKVEWRGGFYRGFPNNDPPPDLNDDAAIKAVTGIYQSGLEALKSEMEKGGR</sequence>
<evidence type="ECO:0000313" key="1">
    <source>
        <dbReference type="EMBL" id="MFC5768063.1"/>
    </source>
</evidence>
<dbReference type="EMBL" id="JBHSOG010000007">
    <property type="protein sequence ID" value="MFC5768063.1"/>
    <property type="molecule type" value="Genomic_DNA"/>
</dbReference>
<gene>
    <name evidence="1" type="ORF">ACFPTN_01620</name>
</gene>
<accession>A0ABW1ALQ4</accession>
<feature type="non-terminal residue" evidence="1">
    <location>
        <position position="1"/>
    </location>
</feature>
<dbReference type="Pfam" id="PF10604">
    <property type="entry name" value="Polyketide_cyc2"/>
    <property type="match status" value="1"/>
</dbReference>
<dbReference type="PANTHER" id="PTHR39332:SF7">
    <property type="entry name" value="SRPBCC FAMILY PROTEIN"/>
    <property type="match status" value="1"/>
</dbReference>
<proteinExistence type="predicted"/>
<dbReference type="InterPro" id="IPR019587">
    <property type="entry name" value="Polyketide_cyclase/dehydratase"/>
</dbReference>
<reference evidence="2" key="1">
    <citation type="journal article" date="2019" name="Int. J. Syst. Evol. Microbiol.">
        <title>The Global Catalogue of Microorganisms (GCM) 10K type strain sequencing project: providing services to taxonomists for standard genome sequencing and annotation.</title>
        <authorList>
            <consortium name="The Broad Institute Genomics Platform"/>
            <consortium name="The Broad Institute Genome Sequencing Center for Infectious Disease"/>
            <person name="Wu L."/>
            <person name="Ma J."/>
        </authorList>
    </citation>
    <scope>NUCLEOTIDE SEQUENCE [LARGE SCALE GENOMIC DNA]</scope>
    <source>
        <strain evidence="2">SHR3</strain>
    </source>
</reference>
<name>A0ABW1ALQ4_9RHOO</name>
<protein>
    <submittedName>
        <fullName evidence="1">SRPBCC family protein</fullName>
    </submittedName>
</protein>
<dbReference type="SUPFAM" id="SSF55961">
    <property type="entry name" value="Bet v1-like"/>
    <property type="match status" value="1"/>
</dbReference>
<dbReference type="RefSeq" id="WP_385960890.1">
    <property type="nucleotide sequence ID" value="NZ_JBHSOG010000007.1"/>
</dbReference>
<evidence type="ECO:0000313" key="2">
    <source>
        <dbReference type="Proteomes" id="UP001595974"/>
    </source>
</evidence>
<dbReference type="InterPro" id="IPR023393">
    <property type="entry name" value="START-like_dom_sf"/>
</dbReference>
<dbReference type="Gene3D" id="3.30.530.20">
    <property type="match status" value="1"/>
</dbReference>
<dbReference type="Proteomes" id="UP001595974">
    <property type="component" value="Unassembled WGS sequence"/>
</dbReference>